<dbReference type="InterPro" id="IPR033454">
    <property type="entry name" value="RecG_wedge"/>
</dbReference>
<comment type="catalytic activity">
    <reaction evidence="12 15">
        <text>Couples ATP hydrolysis with the unwinding of duplex DNA by translocating in the 3'-5' direction.</text>
        <dbReference type="EC" id="5.6.2.4"/>
    </reaction>
</comment>
<dbReference type="Proteomes" id="UP000823896">
    <property type="component" value="Unassembled WGS sequence"/>
</dbReference>
<reference evidence="18" key="1">
    <citation type="journal article" date="2021" name="PeerJ">
        <title>Extensive microbial diversity within the chicken gut microbiome revealed by metagenomics and culture.</title>
        <authorList>
            <person name="Gilroy R."/>
            <person name="Ravi A."/>
            <person name="Getino M."/>
            <person name="Pursley I."/>
            <person name="Horton D.L."/>
            <person name="Alikhan N.F."/>
            <person name="Baker D."/>
            <person name="Gharbi K."/>
            <person name="Hall N."/>
            <person name="Watson M."/>
            <person name="Adriaenssens E.M."/>
            <person name="Foster-Nyarko E."/>
            <person name="Jarju S."/>
            <person name="Secka A."/>
            <person name="Antonio M."/>
            <person name="Oren A."/>
            <person name="Chaudhuri R.R."/>
            <person name="La Ragione R."/>
            <person name="Hildebrand F."/>
            <person name="Pallen M.J."/>
        </authorList>
    </citation>
    <scope>NUCLEOTIDE SEQUENCE</scope>
    <source>
        <strain evidence="18">CHK187-11901</strain>
    </source>
</reference>
<evidence type="ECO:0000259" key="16">
    <source>
        <dbReference type="PROSITE" id="PS51192"/>
    </source>
</evidence>
<keyword evidence="4 15" id="KW-0227">DNA damage</keyword>
<evidence type="ECO:0000256" key="14">
    <source>
        <dbReference type="ARBA" id="ARBA00048988"/>
    </source>
</evidence>
<dbReference type="GO" id="GO:0003677">
    <property type="term" value="F:DNA binding"/>
    <property type="evidence" value="ECO:0007669"/>
    <property type="project" value="UniProtKB-KW"/>
</dbReference>
<dbReference type="PANTHER" id="PTHR47964">
    <property type="entry name" value="ATP-DEPENDENT DNA HELICASE HOMOLOG RECG, CHLOROPLASTIC"/>
    <property type="match status" value="1"/>
</dbReference>
<dbReference type="Gene3D" id="3.40.50.300">
    <property type="entry name" value="P-loop containing nucleotide triphosphate hydrolases"/>
    <property type="match status" value="2"/>
</dbReference>
<dbReference type="InterPro" id="IPR004609">
    <property type="entry name" value="ATP-dep_DNA_helicase_RecG"/>
</dbReference>
<sequence>MELKALRISEKRIQQLSAMGIETAEGLLSYYPYRYEVFKERPLSQWQINDTVTCEAVILTRAQVMRLGGKHSMTRFSVQVQDQEFQAVLFNRPWTSQFQMGRVMTLSGKYNGKGRITVASYQMKPLRELEGIYPIYSLKEGMHQKDLRRLIEKAMALCLDQMEDLIPQPLRARYRLCTRAQAIRWIHQPTSRETMKQALRHLKYEEFFRFQLTMQALREENRAYARGNVKCFSADEVFSLEKTLPFQLTDDQRNAISDILDDLASSHLMYRMLQGDVGCGKTMVAAFGLYACVLAHRQGAFLAPTEILARQHCDSLKQLFADTGIRVELLCASLKPAQRRQVLDDLASDQIDIIVGTHALFQDEVRFYDLGMVVADEQQRFGVQQRRRLLEKGEKVDFLLMSATPIPRTLAQSLFGDMDVSVIAHRPSGRMPVTTRLVRSSSMGAILEEVLQKIDEGNQCYVVCPAIEKNEEMPMRNVNDIYQGMCSLLGKRYRIGLLHGKMSGEEKNEMMERFARGDLDILVSTTVIEVGIDVKKANLMVIYDAHRFGLSTIHQLRGRVGRGSQPGFCYLLTPTKDEEALQRLKMLETISDGFEISRYDLSLRGPGDLLGTRQSGIPGFVLGNVIMDEKMMEAAREDAAYALQHLEERPYRHLQPIIAQDVKKSAYFD</sequence>
<evidence type="ECO:0000256" key="10">
    <source>
        <dbReference type="ARBA" id="ARBA00023204"/>
    </source>
</evidence>
<dbReference type="SMART" id="SM00490">
    <property type="entry name" value="HELICc"/>
    <property type="match status" value="1"/>
</dbReference>
<evidence type="ECO:0000256" key="2">
    <source>
        <dbReference type="ARBA" id="ARBA00017846"/>
    </source>
</evidence>
<keyword evidence="6 15" id="KW-0347">Helicase</keyword>
<dbReference type="GO" id="GO:0006310">
    <property type="term" value="P:DNA recombination"/>
    <property type="evidence" value="ECO:0007669"/>
    <property type="project" value="UniProtKB-UniRule"/>
</dbReference>
<dbReference type="Pfam" id="PF00271">
    <property type="entry name" value="Helicase_C"/>
    <property type="match status" value="1"/>
</dbReference>
<dbReference type="EC" id="5.6.2.4" evidence="13 15"/>
<dbReference type="GO" id="GO:0005524">
    <property type="term" value="F:ATP binding"/>
    <property type="evidence" value="ECO:0007669"/>
    <property type="project" value="UniProtKB-KW"/>
</dbReference>
<dbReference type="SUPFAM" id="SSF52540">
    <property type="entry name" value="P-loop containing nucleoside triphosphate hydrolases"/>
    <property type="match status" value="1"/>
</dbReference>
<reference evidence="18" key="2">
    <citation type="submission" date="2021-04" db="EMBL/GenBank/DDBJ databases">
        <authorList>
            <person name="Gilroy R."/>
        </authorList>
    </citation>
    <scope>NUCLEOTIDE SEQUENCE</scope>
    <source>
        <strain evidence="18">CHK187-11901</strain>
    </source>
</reference>
<evidence type="ECO:0000256" key="7">
    <source>
        <dbReference type="ARBA" id="ARBA00022840"/>
    </source>
</evidence>
<dbReference type="CDD" id="cd17992">
    <property type="entry name" value="DEXHc_RecG"/>
    <property type="match status" value="1"/>
</dbReference>
<evidence type="ECO:0000313" key="18">
    <source>
        <dbReference type="EMBL" id="HJC36945.1"/>
    </source>
</evidence>
<feature type="domain" description="Helicase C-terminal" evidence="17">
    <location>
        <begin position="446"/>
        <end position="607"/>
    </location>
</feature>
<evidence type="ECO:0000256" key="11">
    <source>
        <dbReference type="ARBA" id="ARBA00023235"/>
    </source>
</evidence>
<feature type="domain" description="Helicase ATP-binding" evidence="16">
    <location>
        <begin position="262"/>
        <end position="423"/>
    </location>
</feature>
<comment type="similarity">
    <text evidence="1 15">Belongs to the helicase family. RecG subfamily.</text>
</comment>
<dbReference type="NCBIfam" id="NF008165">
    <property type="entry name" value="PRK10917.1-3"/>
    <property type="match status" value="1"/>
</dbReference>
<evidence type="ECO:0000256" key="1">
    <source>
        <dbReference type="ARBA" id="ARBA00007504"/>
    </source>
</evidence>
<dbReference type="Pfam" id="PF19833">
    <property type="entry name" value="RecG_dom3_C"/>
    <property type="match status" value="1"/>
</dbReference>
<dbReference type="GO" id="GO:0043138">
    <property type="term" value="F:3'-5' DNA helicase activity"/>
    <property type="evidence" value="ECO:0007669"/>
    <property type="project" value="UniProtKB-EC"/>
</dbReference>
<dbReference type="PROSITE" id="PS51192">
    <property type="entry name" value="HELICASE_ATP_BIND_1"/>
    <property type="match status" value="1"/>
</dbReference>
<comment type="caution">
    <text evidence="18">The sequence shown here is derived from an EMBL/GenBank/DDBJ whole genome shotgun (WGS) entry which is preliminary data.</text>
</comment>
<comment type="function">
    <text evidence="15">Plays a critical role in recombination and DNA repair. Helps process Holliday junction intermediates to mature products by catalyzing branch migration. Has replication fork regression activity, unwinds stalled or blocked replication forks to make a HJ that can be resolved. Has a DNA unwinding activity characteristic of a DNA helicase with 3'-5' polarity.</text>
</comment>
<dbReference type="GO" id="GO:0006281">
    <property type="term" value="P:DNA repair"/>
    <property type="evidence" value="ECO:0007669"/>
    <property type="project" value="UniProtKB-UniRule"/>
</dbReference>
<keyword evidence="11" id="KW-0413">Isomerase</keyword>
<dbReference type="AlphaFoldDB" id="A0A9D2SWZ7"/>
<keyword evidence="7 15" id="KW-0067">ATP-binding</keyword>
<dbReference type="InterPro" id="IPR027417">
    <property type="entry name" value="P-loop_NTPase"/>
</dbReference>
<dbReference type="InterPro" id="IPR014001">
    <property type="entry name" value="Helicase_ATP-bd"/>
</dbReference>
<dbReference type="SMART" id="SM00487">
    <property type="entry name" value="DEXDc"/>
    <property type="match status" value="1"/>
</dbReference>
<evidence type="ECO:0000256" key="15">
    <source>
        <dbReference type="RuleBase" id="RU363016"/>
    </source>
</evidence>
<proteinExistence type="inferred from homology"/>
<evidence type="ECO:0000256" key="13">
    <source>
        <dbReference type="ARBA" id="ARBA00034808"/>
    </source>
</evidence>
<evidence type="ECO:0000259" key="17">
    <source>
        <dbReference type="PROSITE" id="PS51194"/>
    </source>
</evidence>
<evidence type="ECO:0000256" key="9">
    <source>
        <dbReference type="ARBA" id="ARBA00023172"/>
    </source>
</evidence>
<comment type="catalytic activity">
    <reaction evidence="14 15">
        <text>ATP + H2O = ADP + phosphate + H(+)</text>
        <dbReference type="Rhea" id="RHEA:13065"/>
        <dbReference type="ChEBI" id="CHEBI:15377"/>
        <dbReference type="ChEBI" id="CHEBI:15378"/>
        <dbReference type="ChEBI" id="CHEBI:30616"/>
        <dbReference type="ChEBI" id="CHEBI:43474"/>
        <dbReference type="ChEBI" id="CHEBI:456216"/>
        <dbReference type="EC" id="5.6.2.4"/>
    </reaction>
</comment>
<keyword evidence="9 15" id="KW-0233">DNA recombination</keyword>
<dbReference type="GO" id="GO:0016787">
    <property type="term" value="F:hydrolase activity"/>
    <property type="evidence" value="ECO:0007669"/>
    <property type="project" value="UniProtKB-KW"/>
</dbReference>
<dbReference type="InterPro" id="IPR011545">
    <property type="entry name" value="DEAD/DEAH_box_helicase_dom"/>
</dbReference>
<name>A0A9D2SWZ7_9FIRM</name>
<dbReference type="InterPro" id="IPR045562">
    <property type="entry name" value="RecG_dom3_C"/>
</dbReference>
<dbReference type="SUPFAM" id="SSF50249">
    <property type="entry name" value="Nucleic acid-binding proteins"/>
    <property type="match status" value="1"/>
</dbReference>
<accession>A0A9D2SWZ7</accession>
<dbReference type="Pfam" id="PF17191">
    <property type="entry name" value="RecG_wedge"/>
    <property type="match status" value="1"/>
</dbReference>
<dbReference type="InterPro" id="IPR012340">
    <property type="entry name" value="NA-bd_OB-fold"/>
</dbReference>
<evidence type="ECO:0000256" key="6">
    <source>
        <dbReference type="ARBA" id="ARBA00022806"/>
    </source>
</evidence>
<keyword evidence="10 15" id="KW-0234">DNA repair</keyword>
<evidence type="ECO:0000256" key="8">
    <source>
        <dbReference type="ARBA" id="ARBA00023125"/>
    </source>
</evidence>
<keyword evidence="5 15" id="KW-0378">Hydrolase</keyword>
<dbReference type="Gene3D" id="2.40.50.140">
    <property type="entry name" value="Nucleic acid-binding proteins"/>
    <property type="match status" value="1"/>
</dbReference>
<evidence type="ECO:0000256" key="4">
    <source>
        <dbReference type="ARBA" id="ARBA00022763"/>
    </source>
</evidence>
<keyword evidence="3 15" id="KW-0547">Nucleotide-binding</keyword>
<evidence type="ECO:0000256" key="5">
    <source>
        <dbReference type="ARBA" id="ARBA00022801"/>
    </source>
</evidence>
<evidence type="ECO:0000256" key="3">
    <source>
        <dbReference type="ARBA" id="ARBA00022741"/>
    </source>
</evidence>
<gene>
    <name evidence="18" type="primary">recG</name>
    <name evidence="18" type="ORF">H9702_07415</name>
</gene>
<evidence type="ECO:0000313" key="19">
    <source>
        <dbReference type="Proteomes" id="UP000823896"/>
    </source>
</evidence>
<dbReference type="InterPro" id="IPR047112">
    <property type="entry name" value="RecG/Mfd"/>
</dbReference>
<evidence type="ECO:0000256" key="12">
    <source>
        <dbReference type="ARBA" id="ARBA00034617"/>
    </source>
</evidence>
<dbReference type="PROSITE" id="PS51194">
    <property type="entry name" value="HELICASE_CTER"/>
    <property type="match status" value="1"/>
</dbReference>
<organism evidence="18 19">
    <name type="scientific">Candidatus Merdibacter merdavium</name>
    <dbReference type="NCBI Taxonomy" id="2838692"/>
    <lineage>
        <taxon>Bacteria</taxon>
        <taxon>Bacillati</taxon>
        <taxon>Bacillota</taxon>
        <taxon>Erysipelotrichia</taxon>
        <taxon>Erysipelotrichales</taxon>
        <taxon>Erysipelotrichaceae</taxon>
        <taxon>Merdibacter</taxon>
    </lineage>
</organism>
<dbReference type="InterPro" id="IPR001650">
    <property type="entry name" value="Helicase_C-like"/>
</dbReference>
<dbReference type="PANTHER" id="PTHR47964:SF1">
    <property type="entry name" value="ATP-DEPENDENT DNA HELICASE HOMOLOG RECG, CHLOROPLASTIC"/>
    <property type="match status" value="1"/>
</dbReference>
<dbReference type="NCBIfam" id="TIGR00643">
    <property type="entry name" value="recG"/>
    <property type="match status" value="1"/>
</dbReference>
<protein>
    <recommendedName>
        <fullName evidence="2 15">ATP-dependent DNA helicase RecG</fullName>
        <ecNumber evidence="13 15">5.6.2.4</ecNumber>
    </recommendedName>
</protein>
<dbReference type="Pfam" id="PF00270">
    <property type="entry name" value="DEAD"/>
    <property type="match status" value="1"/>
</dbReference>
<keyword evidence="8" id="KW-0238">DNA-binding</keyword>
<dbReference type="EMBL" id="DWWM01000048">
    <property type="protein sequence ID" value="HJC36945.1"/>
    <property type="molecule type" value="Genomic_DNA"/>
</dbReference>